<evidence type="ECO:0000313" key="1">
    <source>
        <dbReference type="EMBL" id="KAJ5167744.1"/>
    </source>
</evidence>
<dbReference type="EMBL" id="JAPQKN010000002">
    <property type="protein sequence ID" value="KAJ5167744.1"/>
    <property type="molecule type" value="Genomic_DNA"/>
</dbReference>
<accession>A0A9W9I4B7</accession>
<dbReference type="Gene3D" id="3.50.50.100">
    <property type="match status" value="1"/>
</dbReference>
<dbReference type="OrthoDB" id="202203at2759"/>
<keyword evidence="2" id="KW-1185">Reference proteome</keyword>
<dbReference type="GO" id="GO:0050660">
    <property type="term" value="F:flavin adenine dinucleotide binding"/>
    <property type="evidence" value="ECO:0007669"/>
    <property type="project" value="TreeGrafter"/>
</dbReference>
<dbReference type="GeneID" id="81424639"/>
<protein>
    <submittedName>
        <fullName evidence="1">Uncharacterized protein</fullName>
    </submittedName>
</protein>
<comment type="caution">
    <text evidence="1">The sequence shown here is derived from an EMBL/GenBank/DDBJ whole genome shotgun (WGS) entry which is preliminary data.</text>
</comment>
<dbReference type="SUPFAM" id="SSF51905">
    <property type="entry name" value="FAD/NAD(P)-binding domain"/>
    <property type="match status" value="1"/>
</dbReference>
<dbReference type="Proteomes" id="UP001149163">
    <property type="component" value="Unassembled WGS sequence"/>
</dbReference>
<dbReference type="PANTHER" id="PTHR43735">
    <property type="entry name" value="APOPTOSIS-INDUCING FACTOR 1"/>
    <property type="match status" value="1"/>
</dbReference>
<dbReference type="GO" id="GO:0005737">
    <property type="term" value="C:cytoplasm"/>
    <property type="evidence" value="ECO:0007669"/>
    <property type="project" value="TreeGrafter"/>
</dbReference>
<organism evidence="1 2">
    <name type="scientific">Penicillium canariense</name>
    <dbReference type="NCBI Taxonomy" id="189055"/>
    <lineage>
        <taxon>Eukaryota</taxon>
        <taxon>Fungi</taxon>
        <taxon>Dikarya</taxon>
        <taxon>Ascomycota</taxon>
        <taxon>Pezizomycotina</taxon>
        <taxon>Eurotiomycetes</taxon>
        <taxon>Eurotiomycetidae</taxon>
        <taxon>Eurotiales</taxon>
        <taxon>Aspergillaceae</taxon>
        <taxon>Penicillium</taxon>
    </lineage>
</organism>
<reference evidence="1" key="1">
    <citation type="submission" date="2022-11" db="EMBL/GenBank/DDBJ databases">
        <authorList>
            <person name="Petersen C."/>
        </authorList>
    </citation>
    <scope>NUCLEOTIDE SEQUENCE</scope>
    <source>
        <strain evidence="1">IBT 26290</strain>
    </source>
</reference>
<sequence>MSSGKIKVFIKALGFFVLHFGRSPVQRVAACGHSWTWHSTPGAQKVVVLGGSFAGIELTLPTGYKAVWIEKNSNLNYSFNSPRFSVLTGHEQTAFIPYDGVAKGAPPGIFARIQDRAVAITENQVLLASGDHVEYAYLAIETGSFQPLPVQLVSTELNGACHELKGVQQIIMASQKIAIIY</sequence>
<dbReference type="RefSeq" id="XP_056544205.1">
    <property type="nucleotide sequence ID" value="XM_056685463.1"/>
</dbReference>
<dbReference type="InterPro" id="IPR036188">
    <property type="entry name" value="FAD/NAD-bd_sf"/>
</dbReference>
<dbReference type="PANTHER" id="PTHR43735:SF5">
    <property type="entry name" value="FAD_NAD(P)-BINDING DOMAIN-CONTAINING PROTEIN"/>
    <property type="match status" value="1"/>
</dbReference>
<gene>
    <name evidence="1" type="ORF">N7482_003338</name>
</gene>
<dbReference type="AlphaFoldDB" id="A0A9W9I4B7"/>
<evidence type="ECO:0000313" key="2">
    <source>
        <dbReference type="Proteomes" id="UP001149163"/>
    </source>
</evidence>
<reference evidence="1" key="2">
    <citation type="journal article" date="2023" name="IMA Fungus">
        <title>Comparative genomic study of the Penicillium genus elucidates a diverse pangenome and 15 lateral gene transfer events.</title>
        <authorList>
            <person name="Petersen C."/>
            <person name="Sorensen T."/>
            <person name="Nielsen M.R."/>
            <person name="Sondergaard T.E."/>
            <person name="Sorensen J.L."/>
            <person name="Fitzpatrick D.A."/>
            <person name="Frisvad J.C."/>
            <person name="Nielsen K.L."/>
        </authorList>
    </citation>
    <scope>NUCLEOTIDE SEQUENCE</scope>
    <source>
        <strain evidence="1">IBT 26290</strain>
    </source>
</reference>
<name>A0A9W9I4B7_9EURO</name>
<dbReference type="GO" id="GO:0004174">
    <property type="term" value="F:electron-transferring-flavoprotein dehydrogenase activity"/>
    <property type="evidence" value="ECO:0007669"/>
    <property type="project" value="TreeGrafter"/>
</dbReference>
<proteinExistence type="predicted"/>